<keyword evidence="1" id="KW-0472">Membrane</keyword>
<feature type="transmembrane region" description="Helical" evidence="1">
    <location>
        <begin position="61"/>
        <end position="82"/>
    </location>
</feature>
<dbReference type="RefSeq" id="WP_203751473.1">
    <property type="nucleotide sequence ID" value="NZ_BONK01000005.1"/>
</dbReference>
<keyword evidence="1" id="KW-0812">Transmembrane</keyword>
<reference evidence="2" key="1">
    <citation type="submission" date="2021-01" db="EMBL/GenBank/DDBJ databases">
        <title>Whole genome shotgun sequence of Cellulomonas chitinilytica NBRC 110799.</title>
        <authorList>
            <person name="Komaki H."/>
            <person name="Tamura T."/>
        </authorList>
    </citation>
    <scope>NUCLEOTIDE SEQUENCE</scope>
    <source>
        <strain evidence="2">NBRC 110799</strain>
    </source>
</reference>
<evidence type="ECO:0008006" key="4">
    <source>
        <dbReference type="Google" id="ProtNLM"/>
    </source>
</evidence>
<sequence length="317" mass="33337">MTDGPQPAPPDAVADALTSATRTTYRSLRVAIVAMALLLATSLVIEIGWGDGARFGSVSGYFYSPVRNVLVGSLVAIGPALIAIKGRPGWEDSLLDLAGMVIPFVAFVPVPVAPGPDGCPGPDRCIPPDLVPGVDNNVTALLLVGTLVLAFAWWNRADVPTGSRRVGLVVLTGVWVAFAVWFVGWHDAFLVGAHYAAAILFFVCIAGAAAYAARQVNQPPLGKPKGMSPDAYSTAYGWLSLLMLATVVGAAIAALVGWWRGAEQWPYSLLTVEAVLLGLFVVFWILQTTENWDEEAVETAARSCPPPSGNDANAGQP</sequence>
<dbReference type="Proteomes" id="UP000632740">
    <property type="component" value="Unassembled WGS sequence"/>
</dbReference>
<feature type="transmembrane region" description="Helical" evidence="1">
    <location>
        <begin position="94"/>
        <end position="113"/>
    </location>
</feature>
<organism evidence="2 3">
    <name type="scientific">Cellulomonas chitinilytica</name>
    <dbReference type="NCBI Taxonomy" id="398759"/>
    <lineage>
        <taxon>Bacteria</taxon>
        <taxon>Bacillati</taxon>
        <taxon>Actinomycetota</taxon>
        <taxon>Actinomycetes</taxon>
        <taxon>Micrococcales</taxon>
        <taxon>Cellulomonadaceae</taxon>
        <taxon>Cellulomonas</taxon>
    </lineage>
</organism>
<evidence type="ECO:0000313" key="3">
    <source>
        <dbReference type="Proteomes" id="UP000632740"/>
    </source>
</evidence>
<feature type="transmembrane region" description="Helical" evidence="1">
    <location>
        <begin position="234"/>
        <end position="259"/>
    </location>
</feature>
<feature type="transmembrane region" description="Helical" evidence="1">
    <location>
        <begin position="30"/>
        <end position="49"/>
    </location>
</feature>
<feature type="transmembrane region" description="Helical" evidence="1">
    <location>
        <begin position="265"/>
        <end position="286"/>
    </location>
</feature>
<gene>
    <name evidence="2" type="ORF">Cch01nite_17330</name>
</gene>
<comment type="caution">
    <text evidence="2">The sequence shown here is derived from an EMBL/GenBank/DDBJ whole genome shotgun (WGS) entry which is preliminary data.</text>
</comment>
<feature type="transmembrane region" description="Helical" evidence="1">
    <location>
        <begin position="166"/>
        <end position="186"/>
    </location>
</feature>
<proteinExistence type="predicted"/>
<protein>
    <recommendedName>
        <fullName evidence="4">DUF998 domain-containing protein</fullName>
    </recommendedName>
</protein>
<evidence type="ECO:0000256" key="1">
    <source>
        <dbReference type="SAM" id="Phobius"/>
    </source>
</evidence>
<dbReference type="AlphaFoldDB" id="A0A919U2D1"/>
<dbReference type="EMBL" id="BONK01000005">
    <property type="protein sequence ID" value="GIG21009.1"/>
    <property type="molecule type" value="Genomic_DNA"/>
</dbReference>
<keyword evidence="1" id="KW-1133">Transmembrane helix</keyword>
<name>A0A919U2D1_9CELL</name>
<feature type="transmembrane region" description="Helical" evidence="1">
    <location>
        <begin position="192"/>
        <end position="213"/>
    </location>
</feature>
<feature type="transmembrane region" description="Helical" evidence="1">
    <location>
        <begin position="137"/>
        <end position="154"/>
    </location>
</feature>
<keyword evidence="3" id="KW-1185">Reference proteome</keyword>
<accession>A0A919U2D1</accession>
<evidence type="ECO:0000313" key="2">
    <source>
        <dbReference type="EMBL" id="GIG21009.1"/>
    </source>
</evidence>